<dbReference type="RefSeq" id="WP_306728839.1">
    <property type="nucleotide sequence ID" value="NZ_JAVDDT010000007.1"/>
</dbReference>
<keyword evidence="2" id="KW-1185">Reference proteome</keyword>
<dbReference type="Proteomes" id="UP001239019">
    <property type="component" value="Unassembled WGS sequence"/>
</dbReference>
<evidence type="ECO:0000313" key="1">
    <source>
        <dbReference type="EMBL" id="MDQ2070339.1"/>
    </source>
</evidence>
<accession>A0ABU0W8I8</accession>
<sequence length="224" mass="25092">MSHDLLIKFGAEKYMQRFLEQGELYMNTLASYRGNEHDSERHDPNEGLERILQMKGAKITRKCSDAGRGEEIARLTGGVGRIKNSNLDKINVYCMFHFVIPFDENVPLGEVVDERVWRGFGDTAVIIGDAADFVSRVKDEAHRRGLSHWRSSVEYVDMNKRHDEVGPFVKDLAYSHQHELRIAVFDEATNPGPLSLSLGSIADIACLVPASDVGRITVQSCANT</sequence>
<proteinExistence type="predicted"/>
<evidence type="ECO:0000313" key="2">
    <source>
        <dbReference type="Proteomes" id="UP001239019"/>
    </source>
</evidence>
<name>A0ABU0W8I8_9GAMM</name>
<protein>
    <submittedName>
        <fullName evidence="1">Uncharacterized protein</fullName>
    </submittedName>
</protein>
<dbReference type="EMBL" id="JAVDDT010000007">
    <property type="protein sequence ID" value="MDQ2070339.1"/>
    <property type="molecule type" value="Genomic_DNA"/>
</dbReference>
<gene>
    <name evidence="1" type="ORF">RBH19_10650</name>
</gene>
<comment type="caution">
    <text evidence="1">The sequence shown here is derived from an EMBL/GenBank/DDBJ whole genome shotgun (WGS) entry which is preliminary data.</text>
</comment>
<organism evidence="1 2">
    <name type="scientific">Natronospira bacteriovora</name>
    <dbReference type="NCBI Taxonomy" id="3069753"/>
    <lineage>
        <taxon>Bacteria</taxon>
        <taxon>Pseudomonadati</taxon>
        <taxon>Pseudomonadota</taxon>
        <taxon>Gammaproteobacteria</taxon>
        <taxon>Natronospirales</taxon>
        <taxon>Natronospiraceae</taxon>
        <taxon>Natronospira</taxon>
    </lineage>
</organism>
<reference evidence="1 2" key="1">
    <citation type="submission" date="2023-08" db="EMBL/GenBank/DDBJ databases">
        <title>Whole-genome sequencing of halo(alkali)philic microorganisms from hypersaline lakes.</title>
        <authorList>
            <person name="Sorokin D.Y."/>
            <person name="Abbas B."/>
            <person name="Merkel A.Y."/>
        </authorList>
    </citation>
    <scope>NUCLEOTIDE SEQUENCE [LARGE SCALE GENOMIC DNA]</scope>
    <source>
        <strain evidence="1 2">AB-CW4</strain>
    </source>
</reference>